<dbReference type="InterPro" id="IPR018136">
    <property type="entry name" value="Aconitase_4Fe-4S_BS"/>
</dbReference>
<evidence type="ECO:0000256" key="1">
    <source>
        <dbReference type="ARBA" id="ARBA00022723"/>
    </source>
</evidence>
<keyword evidence="2" id="KW-0408">Iron</keyword>
<dbReference type="InterPro" id="IPR036008">
    <property type="entry name" value="Aconitase_4Fe-4S_dom"/>
</dbReference>
<evidence type="ECO:0000256" key="4">
    <source>
        <dbReference type="ARBA" id="ARBA00023239"/>
    </source>
</evidence>
<dbReference type="PROSITE" id="PS01244">
    <property type="entry name" value="ACONITASE_2"/>
    <property type="match status" value="1"/>
</dbReference>
<dbReference type="EMBL" id="PGCJ01000437">
    <property type="protein sequence ID" value="PLW28670.1"/>
    <property type="molecule type" value="Genomic_DNA"/>
</dbReference>
<dbReference type="PANTHER" id="PTHR43822">
    <property type="entry name" value="HOMOACONITASE, MITOCHONDRIAL-RELATED"/>
    <property type="match status" value="1"/>
</dbReference>
<accession>A0A2N5TT55</accession>
<gene>
    <name evidence="7" type="ORF">PCANC_22375</name>
</gene>
<proteinExistence type="predicted"/>
<dbReference type="InterPro" id="IPR001030">
    <property type="entry name" value="Acoase/IPM_deHydtase_lsu_aba"/>
</dbReference>
<dbReference type="InterPro" id="IPR015931">
    <property type="entry name" value="Acnase/IPM_dHydase_lsu_aba_1/3"/>
</dbReference>
<dbReference type="InterPro" id="IPR015928">
    <property type="entry name" value="Aconitase/3IPM_dehydase_swvl"/>
</dbReference>
<dbReference type="GO" id="GO:0170034">
    <property type="term" value="P:L-amino acid biosynthetic process"/>
    <property type="evidence" value="ECO:0007669"/>
    <property type="project" value="UniProtKB-ARBA"/>
</dbReference>
<dbReference type="STRING" id="200324.A0A2N5TT55"/>
<dbReference type="Gene3D" id="3.20.19.10">
    <property type="entry name" value="Aconitase, domain 4"/>
    <property type="match status" value="1"/>
</dbReference>
<dbReference type="GO" id="GO:0016829">
    <property type="term" value="F:lyase activity"/>
    <property type="evidence" value="ECO:0007669"/>
    <property type="project" value="UniProtKB-KW"/>
</dbReference>
<dbReference type="SUPFAM" id="SSF52016">
    <property type="entry name" value="LeuD/IlvD-like"/>
    <property type="match status" value="1"/>
</dbReference>
<dbReference type="InterPro" id="IPR050067">
    <property type="entry name" value="IPM_dehydratase_rel_enz"/>
</dbReference>
<dbReference type="InterPro" id="IPR000573">
    <property type="entry name" value="AconitaseA/IPMdHydase_ssu_swvl"/>
</dbReference>
<dbReference type="Gene3D" id="3.30.499.10">
    <property type="entry name" value="Aconitase, domain 3"/>
    <property type="match status" value="2"/>
</dbReference>
<keyword evidence="4" id="KW-0456">Lyase</keyword>
<evidence type="ECO:0000313" key="7">
    <source>
        <dbReference type="EMBL" id="PLW28670.1"/>
    </source>
</evidence>
<evidence type="ECO:0000256" key="3">
    <source>
        <dbReference type="ARBA" id="ARBA00023014"/>
    </source>
</evidence>
<evidence type="ECO:0000313" key="8">
    <source>
        <dbReference type="Proteomes" id="UP000235388"/>
    </source>
</evidence>
<dbReference type="Proteomes" id="UP000235388">
    <property type="component" value="Unassembled WGS sequence"/>
</dbReference>
<feature type="domain" description="Aconitase/3-isopropylmalate dehydratase large subunit alpha/beta/alpha" evidence="5">
    <location>
        <begin position="76"/>
        <end position="341"/>
    </location>
</feature>
<dbReference type="AlphaFoldDB" id="A0A2N5TT55"/>
<keyword evidence="1" id="KW-0479">Metal-binding</keyword>
<dbReference type="SUPFAM" id="SSF53732">
    <property type="entry name" value="Aconitase iron-sulfur domain"/>
    <property type="match status" value="1"/>
</dbReference>
<reference evidence="7 8" key="1">
    <citation type="submission" date="2017-11" db="EMBL/GenBank/DDBJ databases">
        <title>De novo assembly and phasing of dikaryotic genomes from two isolates of Puccinia coronata f. sp. avenae, the causal agent of oat crown rust.</title>
        <authorList>
            <person name="Miller M.E."/>
            <person name="Zhang Y."/>
            <person name="Omidvar V."/>
            <person name="Sperschneider J."/>
            <person name="Schwessinger B."/>
            <person name="Raley C."/>
            <person name="Palmer J.M."/>
            <person name="Garnica D."/>
            <person name="Upadhyaya N."/>
            <person name="Rathjen J."/>
            <person name="Taylor J.M."/>
            <person name="Park R.F."/>
            <person name="Dodds P.N."/>
            <person name="Hirsch C.D."/>
            <person name="Kianian S.F."/>
            <person name="Figueroa M."/>
        </authorList>
    </citation>
    <scope>NUCLEOTIDE SEQUENCE [LARGE SCALE GENOMIC DNA]</scope>
    <source>
        <strain evidence="7">12NC29</strain>
    </source>
</reference>
<dbReference type="Pfam" id="PF00330">
    <property type="entry name" value="Aconitase"/>
    <property type="match status" value="1"/>
</dbReference>
<dbReference type="GO" id="GO:0170038">
    <property type="term" value="P:proteinogenic amino acid biosynthetic process"/>
    <property type="evidence" value="ECO:0007669"/>
    <property type="project" value="UniProtKB-ARBA"/>
</dbReference>
<keyword evidence="3" id="KW-0411">Iron-sulfur</keyword>
<name>A0A2N5TT55_9BASI</name>
<evidence type="ECO:0008006" key="9">
    <source>
        <dbReference type="Google" id="ProtNLM"/>
    </source>
</evidence>
<keyword evidence="8" id="KW-1185">Reference proteome</keyword>
<feature type="domain" description="Aconitase A/isopropylmalate dehydratase small subunit swivel" evidence="6">
    <location>
        <begin position="455"/>
        <end position="532"/>
    </location>
</feature>
<dbReference type="Pfam" id="PF00694">
    <property type="entry name" value="Aconitase_C"/>
    <property type="match status" value="1"/>
</dbReference>
<dbReference type="OrthoDB" id="10262323at2759"/>
<dbReference type="InterPro" id="IPR015932">
    <property type="entry name" value="Aconitase_dom2"/>
</dbReference>
<evidence type="ECO:0000259" key="5">
    <source>
        <dbReference type="Pfam" id="PF00330"/>
    </source>
</evidence>
<protein>
    <recommendedName>
        <fullName evidence="9">Homoaconitate hydratase</fullName>
    </recommendedName>
</protein>
<dbReference type="GO" id="GO:0046872">
    <property type="term" value="F:metal ion binding"/>
    <property type="evidence" value="ECO:0007669"/>
    <property type="project" value="UniProtKB-KW"/>
</dbReference>
<sequence length="577" mass="61999">MLRPEHVMTHDNTSPVISKFNAIGTSLISNPCQPVFTIDHDVQNNSPKNLKKYARIETFAHQQHVDFFPPGRGISTWWQVTEIVKVELKGPFPLGLTGKDIIVALCGSFNQDKVLNTAIEFVGNGVKGLRVDKLMAISNMTTEWGVLAGEFPINKVLVKWYTQLLAMRHASAEIKTQSGPSELQADPDAYYSKTLTLNLCTLVPHVSGPNSVKLSTLLPELEAREIAIQKAYLVSCFNSRLSDLTAAAEVMRGKRKAPGVEFYVAAPSSLVQAQAERSGVWAALVAAGAKTLPAGCGPCIGLLEKGEVGISATNHNYKGRMGHPLAQAYLASPAVVVAGKICGLSPSPSHVAPSKPTISIVEHLKSAAGSASAKANPQVTEPPLLTHFPPTFRGPLVFAPANNINTDRIYPGRYTYRDKILPDEKAGVVMENYNPTFAGTLRALLPPVSSGSPNEQKKTTTDASLMEQAQRSRRTGEGVVLVAGANFGTGLSRKQAATALRNAGIPLVFAASFGEIFKLNAINNSLVCLESKHLVRFLHQHFPPSSRAENENSQTVVTRCSLSLNARTGSVTVEDPS</sequence>
<organism evidence="7 8">
    <name type="scientific">Puccinia coronata f. sp. avenae</name>
    <dbReference type="NCBI Taxonomy" id="200324"/>
    <lineage>
        <taxon>Eukaryota</taxon>
        <taxon>Fungi</taxon>
        <taxon>Dikarya</taxon>
        <taxon>Basidiomycota</taxon>
        <taxon>Pucciniomycotina</taxon>
        <taxon>Pucciniomycetes</taxon>
        <taxon>Pucciniales</taxon>
        <taxon>Pucciniaceae</taxon>
        <taxon>Puccinia</taxon>
    </lineage>
</organism>
<dbReference type="GO" id="GO:0051536">
    <property type="term" value="F:iron-sulfur cluster binding"/>
    <property type="evidence" value="ECO:0007669"/>
    <property type="project" value="UniProtKB-KW"/>
</dbReference>
<evidence type="ECO:0000259" key="6">
    <source>
        <dbReference type="Pfam" id="PF00694"/>
    </source>
</evidence>
<evidence type="ECO:0000256" key="2">
    <source>
        <dbReference type="ARBA" id="ARBA00023004"/>
    </source>
</evidence>
<dbReference type="Gene3D" id="3.40.1060.10">
    <property type="entry name" value="Aconitase, Domain 2"/>
    <property type="match status" value="1"/>
</dbReference>
<comment type="caution">
    <text evidence="7">The sequence shown here is derived from an EMBL/GenBank/DDBJ whole genome shotgun (WGS) entry which is preliminary data.</text>
</comment>
<dbReference type="PANTHER" id="PTHR43822:SF2">
    <property type="entry name" value="HOMOACONITASE, MITOCHONDRIAL"/>
    <property type="match status" value="1"/>
</dbReference>